<evidence type="ECO:0000313" key="5">
    <source>
        <dbReference type="Proteomes" id="UP000619512"/>
    </source>
</evidence>
<dbReference type="AlphaFoldDB" id="A0A4P7BLE2"/>
<gene>
    <name evidence="3" type="ORF">E1742_21300</name>
    <name evidence="2" type="ORF">GCM10007388_13590</name>
</gene>
<keyword evidence="4" id="KW-1185">Reference proteome</keyword>
<dbReference type="OrthoDB" id="4966223at2"/>
<proteinExistence type="predicted"/>
<evidence type="ECO:0000313" key="4">
    <source>
        <dbReference type="Proteomes" id="UP000294359"/>
    </source>
</evidence>
<dbReference type="Proteomes" id="UP000294359">
    <property type="component" value="Chromosome"/>
</dbReference>
<dbReference type="Proteomes" id="UP000619512">
    <property type="component" value="Unassembled WGS sequence"/>
</dbReference>
<dbReference type="InterPro" id="IPR016181">
    <property type="entry name" value="Acyl_CoA_acyltransferase"/>
</dbReference>
<dbReference type="InterPro" id="IPR000182">
    <property type="entry name" value="GNAT_dom"/>
</dbReference>
<dbReference type="RefSeq" id="WP_134387130.1">
    <property type="nucleotide sequence ID" value="NZ_BMWW01000002.1"/>
</dbReference>
<protein>
    <submittedName>
        <fullName evidence="3">N-acetyltransferase</fullName>
    </submittedName>
</protein>
<dbReference type="EMBL" id="BMWW01000002">
    <property type="protein sequence ID" value="GGY82028.1"/>
    <property type="molecule type" value="Genomic_DNA"/>
</dbReference>
<dbReference type="SUPFAM" id="SSF55729">
    <property type="entry name" value="Acyl-CoA N-acyltransferases (Nat)"/>
    <property type="match status" value="1"/>
</dbReference>
<organism evidence="2 5">
    <name type="scientific">Pseudoduganella plicata</name>
    <dbReference type="NCBI Taxonomy" id="321984"/>
    <lineage>
        <taxon>Bacteria</taxon>
        <taxon>Pseudomonadati</taxon>
        <taxon>Pseudomonadota</taxon>
        <taxon>Betaproteobacteria</taxon>
        <taxon>Burkholderiales</taxon>
        <taxon>Oxalobacteraceae</taxon>
        <taxon>Telluria group</taxon>
        <taxon>Pseudoduganella</taxon>
    </lineage>
</organism>
<dbReference type="GO" id="GO:0016747">
    <property type="term" value="F:acyltransferase activity, transferring groups other than amino-acyl groups"/>
    <property type="evidence" value="ECO:0007669"/>
    <property type="project" value="InterPro"/>
</dbReference>
<name>A0A4P7BLE2_9BURK</name>
<evidence type="ECO:0000313" key="3">
    <source>
        <dbReference type="EMBL" id="QBQ38429.1"/>
    </source>
</evidence>
<dbReference type="EMBL" id="CP038026">
    <property type="protein sequence ID" value="QBQ38429.1"/>
    <property type="molecule type" value="Genomic_DNA"/>
</dbReference>
<dbReference type="PROSITE" id="PS51186">
    <property type="entry name" value="GNAT"/>
    <property type="match status" value="1"/>
</dbReference>
<accession>A0A4P7BLE2</accession>
<reference evidence="2" key="3">
    <citation type="submission" date="2022-12" db="EMBL/GenBank/DDBJ databases">
        <authorList>
            <person name="Sun Q."/>
            <person name="Kim S."/>
        </authorList>
    </citation>
    <scope>NUCLEOTIDE SEQUENCE</scope>
    <source>
        <strain evidence="2">KCTC 12344</strain>
    </source>
</reference>
<evidence type="ECO:0000313" key="2">
    <source>
        <dbReference type="EMBL" id="GGY82028.1"/>
    </source>
</evidence>
<evidence type="ECO:0000259" key="1">
    <source>
        <dbReference type="PROSITE" id="PS51186"/>
    </source>
</evidence>
<reference evidence="3 4" key="2">
    <citation type="submission" date="2019-03" db="EMBL/GenBank/DDBJ databases">
        <title>Draft Genome Sequences of Six Type Strains of the Genus Massilia.</title>
        <authorList>
            <person name="Miess H."/>
            <person name="Frediansyhah A."/>
            <person name="Gross H."/>
        </authorList>
    </citation>
    <scope>NUCLEOTIDE SEQUENCE [LARGE SCALE GENOMIC DNA]</scope>
    <source>
        <strain evidence="3 4">DSM 17505</strain>
    </source>
</reference>
<sequence>MAVDTALIGKWLRARSICHGLPPPVSDRGGWRLDTAQPGELRRYVFGAPCDGLRELGESIVIPRVYLKLCGDAEELRALLPSRWHLDEPRHVMVADEWPAAAPLAPGCTLRLTRVGVVTTAHVVTDAGAIAASGYAAEWGGVFIYDRIETAPAHRRRGLAACVMGALRQVRRDAQAIEILVATDAGQALYTSLGWRTISPYSTAFIPA</sequence>
<feature type="domain" description="N-acetyltransferase" evidence="1">
    <location>
        <begin position="60"/>
        <end position="208"/>
    </location>
</feature>
<reference evidence="2" key="1">
    <citation type="journal article" date="2014" name="Int. J. Syst. Evol. Microbiol.">
        <title>Complete genome sequence of Corynebacterium casei LMG S-19264T (=DSM 44701T), isolated from a smear-ripened cheese.</title>
        <authorList>
            <consortium name="US DOE Joint Genome Institute (JGI-PGF)"/>
            <person name="Walter F."/>
            <person name="Albersmeier A."/>
            <person name="Kalinowski J."/>
            <person name="Ruckert C."/>
        </authorList>
    </citation>
    <scope>NUCLEOTIDE SEQUENCE</scope>
    <source>
        <strain evidence="2">KCTC 12344</strain>
    </source>
</reference>
<dbReference type="Gene3D" id="3.40.630.30">
    <property type="match status" value="1"/>
</dbReference>